<dbReference type="OrthoDB" id="21072at2759"/>
<proteinExistence type="inferred from homology"/>
<dbReference type="EMBL" id="CP051141">
    <property type="protein sequence ID" value="QIW98809.1"/>
    <property type="molecule type" value="Genomic_DNA"/>
</dbReference>
<feature type="compositionally biased region" description="Polar residues" evidence="8">
    <location>
        <begin position="140"/>
        <end position="158"/>
    </location>
</feature>
<dbReference type="Pfam" id="PF18388">
    <property type="entry name" value="ATG29_N"/>
    <property type="match status" value="1"/>
</dbReference>
<comment type="function">
    <text evidence="7">Plays a role in autophagy. Functions at the preautophagosomal structure (PAS) in order to form normal autophagosomes under starvation conditions. Also plays a role in mitophagy and regulation of filamentous growth.</text>
</comment>
<feature type="region of interest" description="Disordered" evidence="8">
    <location>
        <begin position="120"/>
        <end position="395"/>
    </location>
</feature>
<dbReference type="PANTHER" id="PTHR40012">
    <property type="entry name" value="AUTOPHAGY-RELATED PROTEIN 29"/>
    <property type="match status" value="1"/>
</dbReference>
<evidence type="ECO:0000256" key="7">
    <source>
        <dbReference type="ARBA" id="ARBA00060351"/>
    </source>
</evidence>
<dbReference type="PANTHER" id="PTHR40012:SF1">
    <property type="entry name" value="AUTOPHAGY-RELATED PROTEIN 29"/>
    <property type="match status" value="1"/>
</dbReference>
<keyword evidence="11" id="KW-1185">Reference proteome</keyword>
<evidence type="ECO:0000256" key="8">
    <source>
        <dbReference type="SAM" id="MobiDB-lite"/>
    </source>
</evidence>
<evidence type="ECO:0000256" key="4">
    <source>
        <dbReference type="ARBA" id="ARBA00022448"/>
    </source>
</evidence>
<dbReference type="GO" id="GO:0000045">
    <property type="term" value="P:autophagosome assembly"/>
    <property type="evidence" value="ECO:0007669"/>
    <property type="project" value="InterPro"/>
</dbReference>
<dbReference type="InterPro" id="IPR040666">
    <property type="entry name" value="Atg29_N"/>
</dbReference>
<evidence type="ECO:0000313" key="10">
    <source>
        <dbReference type="EMBL" id="QIW98809.1"/>
    </source>
</evidence>
<evidence type="ECO:0000256" key="5">
    <source>
        <dbReference type="ARBA" id="ARBA00022927"/>
    </source>
</evidence>
<dbReference type="GO" id="GO:0015031">
    <property type="term" value="P:protein transport"/>
    <property type="evidence" value="ECO:0007669"/>
    <property type="project" value="UniProtKB-KW"/>
</dbReference>
<dbReference type="GO" id="GO:0000407">
    <property type="term" value="C:phagophore assembly site"/>
    <property type="evidence" value="ECO:0007669"/>
    <property type="project" value="UniProtKB-SubCell"/>
</dbReference>
<feature type="compositionally biased region" description="Low complexity" evidence="8">
    <location>
        <begin position="327"/>
        <end position="336"/>
    </location>
</feature>
<dbReference type="Proteomes" id="UP000503462">
    <property type="component" value="Chromosome 3"/>
</dbReference>
<keyword evidence="4" id="KW-0813">Transport</keyword>
<evidence type="ECO:0000313" key="11">
    <source>
        <dbReference type="Proteomes" id="UP000503462"/>
    </source>
</evidence>
<evidence type="ECO:0000256" key="1">
    <source>
        <dbReference type="ARBA" id="ARBA00004329"/>
    </source>
</evidence>
<evidence type="ECO:0000256" key="2">
    <source>
        <dbReference type="ARBA" id="ARBA00010082"/>
    </source>
</evidence>
<evidence type="ECO:0000256" key="3">
    <source>
        <dbReference type="ARBA" id="ARBA00013784"/>
    </source>
</evidence>
<feature type="domain" description="Atg29 N-terminal" evidence="9">
    <location>
        <begin position="40"/>
        <end position="93"/>
    </location>
</feature>
<evidence type="ECO:0000259" key="9">
    <source>
        <dbReference type="Pfam" id="PF18388"/>
    </source>
</evidence>
<dbReference type="Gene3D" id="1.10.10.2570">
    <property type="match status" value="1"/>
</dbReference>
<accession>A0A6H0XWJ0</accession>
<dbReference type="AlphaFoldDB" id="A0A6H0XWJ0"/>
<reference evidence="10 11" key="1">
    <citation type="journal article" date="2016" name="Sci. Rep.">
        <title>Peltaster fructicola genome reveals evolution from an invasive phytopathogen to an ectophytic parasite.</title>
        <authorList>
            <person name="Xu C."/>
            <person name="Chen H."/>
            <person name="Gleason M.L."/>
            <person name="Xu J.R."/>
            <person name="Liu H."/>
            <person name="Zhang R."/>
            <person name="Sun G."/>
        </authorList>
    </citation>
    <scope>NUCLEOTIDE SEQUENCE [LARGE SCALE GENOMIC DNA]</scope>
    <source>
        <strain evidence="10 11">LNHT1506</strain>
    </source>
</reference>
<comment type="subcellular location">
    <subcellularLocation>
        <location evidence="1">Preautophagosomal structure</location>
    </subcellularLocation>
</comment>
<dbReference type="InterPro" id="IPR039362">
    <property type="entry name" value="ATG29_sf"/>
</dbReference>
<protein>
    <recommendedName>
        <fullName evidence="3">Autophagy-related protein 29</fullName>
    </recommendedName>
</protein>
<evidence type="ECO:0000256" key="6">
    <source>
        <dbReference type="ARBA" id="ARBA00023006"/>
    </source>
</evidence>
<feature type="compositionally biased region" description="Polar residues" evidence="8">
    <location>
        <begin position="424"/>
        <end position="434"/>
    </location>
</feature>
<sequence length="434" mass="46489">MSSPAFLETSGQRPPHTRTGSTQDRSKIQARSSPTPPAGYTVFIRLPFPRNDFVDPAPVEWDTVKDKALWKIISKGSDSRGIDWEDTANRFDVSLQFLMKQAAWLYERHFAGVRKQMQRLATTTPSAGREGTDSNRLPPLSTNTSLLKRTGSKNSSHAASPRPRDSPVPGDEQSLTPRHGAPPFSRTPSTATITQSKLFTSSRGILQRQPRVSAPQVRASMSPKQRNLELSGSIDRSSEDSDEEPLMAQSQAFRRPPLSSKPTLGALSSEGDVEDVDDDDDEDESSSAGFLPFATSTRQDPGATLRGETRKPQPGVSSKGKQKKEVASSSASSASSMPPPLSGMSDSRELLAGPKPGPLSPKHRAQLKQLSPRSNSKDVGSDGTPSMGSSFSDLDDAGISASAIEDAVLSTMQAGGGSIASRVSGLSQAFRSQR</sequence>
<keyword evidence="5" id="KW-0653">Protein transport</keyword>
<feature type="compositionally biased region" description="Polar residues" evidence="8">
    <location>
        <begin position="18"/>
        <end position="33"/>
    </location>
</feature>
<feature type="region of interest" description="Disordered" evidence="8">
    <location>
        <begin position="1"/>
        <end position="38"/>
    </location>
</feature>
<keyword evidence="6" id="KW-0072">Autophagy</keyword>
<name>A0A6H0XWJ0_9PEZI</name>
<feature type="compositionally biased region" description="Polar residues" evidence="8">
    <location>
        <begin position="186"/>
        <end position="204"/>
    </location>
</feature>
<dbReference type="FunFam" id="1.10.10.2570:FF:000001">
    <property type="entry name" value="Autophagy-related protein 29"/>
    <property type="match status" value="1"/>
</dbReference>
<feature type="compositionally biased region" description="Acidic residues" evidence="8">
    <location>
        <begin position="271"/>
        <end position="285"/>
    </location>
</feature>
<dbReference type="InterPro" id="IPR039113">
    <property type="entry name" value="ATG29"/>
</dbReference>
<feature type="compositionally biased region" description="Polar residues" evidence="8">
    <location>
        <begin position="381"/>
        <end position="392"/>
    </location>
</feature>
<organism evidence="10 11">
    <name type="scientific">Peltaster fructicola</name>
    <dbReference type="NCBI Taxonomy" id="286661"/>
    <lineage>
        <taxon>Eukaryota</taxon>
        <taxon>Fungi</taxon>
        <taxon>Dikarya</taxon>
        <taxon>Ascomycota</taxon>
        <taxon>Pezizomycotina</taxon>
        <taxon>Dothideomycetes</taxon>
        <taxon>Dothideomycetes incertae sedis</taxon>
        <taxon>Peltaster</taxon>
    </lineage>
</organism>
<comment type="similarity">
    <text evidence="2">Belongs to the ATG29 family.</text>
</comment>
<feature type="region of interest" description="Disordered" evidence="8">
    <location>
        <begin position="414"/>
        <end position="434"/>
    </location>
</feature>
<gene>
    <name evidence="10" type="ORF">AMS68_004327</name>
</gene>